<evidence type="ECO:0000256" key="15">
    <source>
        <dbReference type="SAM" id="Phobius"/>
    </source>
</evidence>
<evidence type="ECO:0000256" key="2">
    <source>
        <dbReference type="ARBA" id="ARBA00005042"/>
    </source>
</evidence>
<evidence type="ECO:0000256" key="11">
    <source>
        <dbReference type="ARBA" id="ARBA00023136"/>
    </source>
</evidence>
<feature type="transmembrane region" description="Helical" evidence="15">
    <location>
        <begin position="95"/>
        <end position="112"/>
    </location>
</feature>
<dbReference type="EMBL" id="OZ026884">
    <property type="protein sequence ID" value="CAL1239590.1"/>
    <property type="molecule type" value="Genomic_DNA"/>
</dbReference>
<dbReference type="InterPro" id="IPR004570">
    <property type="entry name" value="Phosphatidylglycerol_P_synth"/>
</dbReference>
<evidence type="ECO:0000256" key="7">
    <source>
        <dbReference type="ARBA" id="ARBA00022679"/>
    </source>
</evidence>
<comment type="pathway">
    <text evidence="2">Phospholipid metabolism; phosphatidylglycerol biosynthesis; phosphatidylglycerol from CDP-diacylglycerol: step 1/2.</text>
</comment>
<accession>A0ABM9NGA1</accession>
<evidence type="ECO:0000256" key="14">
    <source>
        <dbReference type="ARBA" id="ARBA00048586"/>
    </source>
</evidence>
<reference evidence="16 17" key="1">
    <citation type="submission" date="2024-04" db="EMBL/GenBank/DDBJ databases">
        <authorList>
            <person name="Cremers G."/>
        </authorList>
    </citation>
    <scope>NUCLEOTIDE SEQUENCE [LARGE SCALE GENOMIC DNA]</scope>
    <source>
        <strain evidence="16">MeCH1-AG</strain>
    </source>
</reference>
<dbReference type="PANTHER" id="PTHR14269">
    <property type="entry name" value="CDP-DIACYLGLYCEROL--GLYCEROL-3-PHOSPHATE 3-PHOSPHATIDYLTRANSFERASE-RELATED"/>
    <property type="match status" value="1"/>
</dbReference>
<sequence>MSPRHIPNLITLGRILLVYPVVELLLERRFDWALGLFVAAGLSDAVDGFLAKYFHWQSRLGSYLDPLADKLLLVSCYATLSWLGLIPLWLTALVILRDLVIFGGAVAYYLLLRPFEGHPLLISKLNTLLQLLLVFTVLVQQGFFPLPEILVELLTLLVSLSTLVSGAQYVYIWGNSYWRETHGSH</sequence>
<dbReference type="Pfam" id="PF01066">
    <property type="entry name" value="CDP-OH_P_transf"/>
    <property type="match status" value="1"/>
</dbReference>
<dbReference type="PANTHER" id="PTHR14269:SF60">
    <property type="entry name" value="CARDIOLIPIN SYNTHASE (CMP-FORMING)"/>
    <property type="match status" value="1"/>
</dbReference>
<keyword evidence="12" id="KW-0594">Phospholipid biosynthesis</keyword>
<keyword evidence="13" id="KW-1208">Phospholipid metabolism</keyword>
<dbReference type="InterPro" id="IPR043130">
    <property type="entry name" value="CDP-OH_PTrfase_TM_dom"/>
</dbReference>
<feature type="transmembrane region" description="Helical" evidence="15">
    <location>
        <begin position="149"/>
        <end position="172"/>
    </location>
</feature>
<feature type="transmembrane region" description="Helical" evidence="15">
    <location>
        <begin position="124"/>
        <end position="143"/>
    </location>
</feature>
<evidence type="ECO:0000256" key="9">
    <source>
        <dbReference type="ARBA" id="ARBA00022989"/>
    </source>
</evidence>
<evidence type="ECO:0000256" key="6">
    <source>
        <dbReference type="ARBA" id="ARBA00022516"/>
    </source>
</evidence>
<protein>
    <recommendedName>
        <fullName evidence="5">CDP-diacylglycerol--glycerol-3-phosphate 3-phosphatidyltransferase</fullName>
        <ecNumber evidence="4">2.7.8.5</ecNumber>
    </recommendedName>
</protein>
<keyword evidence="6" id="KW-0444">Lipid biosynthesis</keyword>
<dbReference type="InterPro" id="IPR000462">
    <property type="entry name" value="CDP-OH_P_trans"/>
</dbReference>
<comment type="similarity">
    <text evidence="3">Belongs to the CDP-alcohol phosphatidyltransferase class-I family.</text>
</comment>
<keyword evidence="11 15" id="KW-0472">Membrane</keyword>
<comment type="subcellular location">
    <subcellularLocation>
        <location evidence="1">Membrane</location>
        <topology evidence="1">Multi-pass membrane protein</topology>
    </subcellularLocation>
</comment>
<evidence type="ECO:0000256" key="4">
    <source>
        <dbReference type="ARBA" id="ARBA00013170"/>
    </source>
</evidence>
<evidence type="ECO:0000256" key="1">
    <source>
        <dbReference type="ARBA" id="ARBA00004141"/>
    </source>
</evidence>
<dbReference type="Gene3D" id="1.20.120.1760">
    <property type="match status" value="1"/>
</dbReference>
<keyword evidence="7" id="KW-0808">Transferase</keyword>
<comment type="catalytic activity">
    <reaction evidence="14">
        <text>a CDP-1,2-diacyl-sn-glycerol + sn-glycerol 3-phosphate = a 1,2-diacyl-sn-glycero-3-phospho-(1'-sn-glycero-3'-phosphate) + CMP + H(+)</text>
        <dbReference type="Rhea" id="RHEA:12593"/>
        <dbReference type="ChEBI" id="CHEBI:15378"/>
        <dbReference type="ChEBI" id="CHEBI:57597"/>
        <dbReference type="ChEBI" id="CHEBI:58332"/>
        <dbReference type="ChEBI" id="CHEBI:60110"/>
        <dbReference type="ChEBI" id="CHEBI:60377"/>
        <dbReference type="EC" id="2.7.8.5"/>
    </reaction>
</comment>
<evidence type="ECO:0000256" key="12">
    <source>
        <dbReference type="ARBA" id="ARBA00023209"/>
    </source>
</evidence>
<keyword evidence="8 15" id="KW-0812">Transmembrane</keyword>
<dbReference type="RefSeq" id="WP_348759133.1">
    <property type="nucleotide sequence ID" value="NZ_OZ026884.1"/>
</dbReference>
<evidence type="ECO:0000313" key="17">
    <source>
        <dbReference type="Proteomes" id="UP001497493"/>
    </source>
</evidence>
<dbReference type="PIRSF" id="PIRSF000847">
    <property type="entry name" value="Phos_ph_gly_syn"/>
    <property type="match status" value="1"/>
</dbReference>
<evidence type="ECO:0000256" key="8">
    <source>
        <dbReference type="ARBA" id="ARBA00022692"/>
    </source>
</evidence>
<dbReference type="InterPro" id="IPR050324">
    <property type="entry name" value="CDP-alcohol_PTase-I"/>
</dbReference>
<proteinExistence type="inferred from homology"/>
<keyword evidence="10" id="KW-0443">Lipid metabolism</keyword>
<evidence type="ECO:0000313" key="16">
    <source>
        <dbReference type="EMBL" id="CAL1239590.1"/>
    </source>
</evidence>
<evidence type="ECO:0000256" key="10">
    <source>
        <dbReference type="ARBA" id="ARBA00023098"/>
    </source>
</evidence>
<keyword evidence="9 15" id="KW-1133">Transmembrane helix</keyword>
<organism evidence="16 17">
    <name type="scientific">Candidatus Methylocalor cossyra</name>
    <dbReference type="NCBI Taxonomy" id="3108543"/>
    <lineage>
        <taxon>Bacteria</taxon>
        <taxon>Pseudomonadati</taxon>
        <taxon>Pseudomonadota</taxon>
        <taxon>Gammaproteobacteria</taxon>
        <taxon>Methylococcales</taxon>
        <taxon>Methylococcaceae</taxon>
        <taxon>Candidatus Methylocalor</taxon>
    </lineage>
</organism>
<gene>
    <name evidence="16" type="ORF">MECH1_V1_0814</name>
</gene>
<dbReference type="EC" id="2.7.8.5" evidence="4"/>
<evidence type="ECO:0000256" key="3">
    <source>
        <dbReference type="ARBA" id="ARBA00010441"/>
    </source>
</evidence>
<name>A0ABM9NGA1_9GAMM</name>
<keyword evidence="17" id="KW-1185">Reference proteome</keyword>
<evidence type="ECO:0000256" key="13">
    <source>
        <dbReference type="ARBA" id="ARBA00023264"/>
    </source>
</evidence>
<dbReference type="Proteomes" id="UP001497493">
    <property type="component" value="Chromosome"/>
</dbReference>
<evidence type="ECO:0000256" key="5">
    <source>
        <dbReference type="ARBA" id="ARBA00014944"/>
    </source>
</evidence>